<protein>
    <submittedName>
        <fullName evidence="2">Hypothetical_protein</fullName>
    </submittedName>
</protein>
<reference evidence="2 3" key="2">
    <citation type="submission" date="2024-07" db="EMBL/GenBank/DDBJ databases">
        <authorList>
            <person name="Akdeniz Z."/>
        </authorList>
    </citation>
    <scope>NUCLEOTIDE SEQUENCE [LARGE SCALE GENOMIC DNA]</scope>
</reference>
<reference evidence="1" key="1">
    <citation type="submission" date="2023-06" db="EMBL/GenBank/DDBJ databases">
        <authorList>
            <person name="Kurt Z."/>
        </authorList>
    </citation>
    <scope>NUCLEOTIDE SEQUENCE</scope>
</reference>
<dbReference type="EMBL" id="CATOUU010001099">
    <property type="protein sequence ID" value="CAI9971896.1"/>
    <property type="molecule type" value="Genomic_DNA"/>
</dbReference>
<name>A0AA86R5M5_9EUKA</name>
<keyword evidence="3" id="KW-1185">Reference proteome</keyword>
<evidence type="ECO:0000313" key="3">
    <source>
        <dbReference type="Proteomes" id="UP001642409"/>
    </source>
</evidence>
<organism evidence="1">
    <name type="scientific">Hexamita inflata</name>
    <dbReference type="NCBI Taxonomy" id="28002"/>
    <lineage>
        <taxon>Eukaryota</taxon>
        <taxon>Metamonada</taxon>
        <taxon>Diplomonadida</taxon>
        <taxon>Hexamitidae</taxon>
        <taxon>Hexamitinae</taxon>
        <taxon>Hexamita</taxon>
    </lineage>
</organism>
<dbReference type="AlphaFoldDB" id="A0AA86R5M5"/>
<sequence>MISLQNFNGSHNKWQKQSYFFQIRVYFICVRDSSYRIGECVAQVRSCSFSSKRMYSIIAVLIIFCSLLNEKQFKSIPISFGKERIPNLTSYMLRIDKYLIQLQLDALKVEFIRQSLLVSGN</sequence>
<gene>
    <name evidence="2" type="ORF">HINF_LOCUS42173</name>
    <name evidence="1" type="ORF">HINF_LOCUS59541</name>
</gene>
<dbReference type="Proteomes" id="UP001642409">
    <property type="component" value="Unassembled WGS sequence"/>
</dbReference>
<dbReference type="EMBL" id="CAXDID020000171">
    <property type="protein sequence ID" value="CAL6047369.1"/>
    <property type="molecule type" value="Genomic_DNA"/>
</dbReference>
<proteinExistence type="predicted"/>
<accession>A0AA86R5M5</accession>
<comment type="caution">
    <text evidence="1">The sequence shown here is derived from an EMBL/GenBank/DDBJ whole genome shotgun (WGS) entry which is preliminary data.</text>
</comment>
<evidence type="ECO:0000313" key="1">
    <source>
        <dbReference type="EMBL" id="CAI9971896.1"/>
    </source>
</evidence>
<evidence type="ECO:0000313" key="2">
    <source>
        <dbReference type="EMBL" id="CAL6047369.1"/>
    </source>
</evidence>